<dbReference type="InterPro" id="IPR008280">
    <property type="entry name" value="Tub_FtsZ_C"/>
</dbReference>
<dbReference type="Gene3D" id="3.40.50.1440">
    <property type="entry name" value="Tubulin/FtsZ, GTPase domain"/>
    <property type="match status" value="2"/>
</dbReference>
<keyword evidence="7" id="KW-0378">Hydrolase</keyword>
<comment type="catalytic activity">
    <reaction evidence="10">
        <text>GTP + H2O = GDP + phosphate + H(+)</text>
        <dbReference type="Rhea" id="RHEA:19669"/>
        <dbReference type="ChEBI" id="CHEBI:15377"/>
        <dbReference type="ChEBI" id="CHEBI:15378"/>
        <dbReference type="ChEBI" id="CHEBI:37565"/>
        <dbReference type="ChEBI" id="CHEBI:43474"/>
        <dbReference type="ChEBI" id="CHEBI:58189"/>
    </reaction>
    <physiologicalReaction direction="left-to-right" evidence="10">
        <dbReference type="Rhea" id="RHEA:19670"/>
    </physiologicalReaction>
</comment>
<dbReference type="PANTHER" id="PTHR11588">
    <property type="entry name" value="TUBULIN"/>
    <property type="match status" value="1"/>
</dbReference>
<dbReference type="Gene3D" id="1.10.287.600">
    <property type="entry name" value="Helix hairpin bin"/>
    <property type="match status" value="2"/>
</dbReference>
<evidence type="ECO:0000256" key="10">
    <source>
        <dbReference type="ARBA" id="ARBA00049117"/>
    </source>
</evidence>
<evidence type="ECO:0000256" key="9">
    <source>
        <dbReference type="ARBA" id="ARBA00023212"/>
    </source>
</evidence>
<dbReference type="Pfam" id="PF03953">
    <property type="entry name" value="Tubulin_C"/>
    <property type="match status" value="2"/>
</dbReference>
<feature type="domain" description="Tubulin/FtsZ 2-layer sandwich" evidence="12">
    <location>
        <begin position="261"/>
        <end position="406"/>
    </location>
</feature>
<dbReference type="SUPFAM" id="SSF52490">
    <property type="entry name" value="Tubulin nucleotide-binding domain-like"/>
    <property type="match status" value="2"/>
</dbReference>
<keyword evidence="9" id="KW-0206">Cytoskeleton</keyword>
<dbReference type="CDD" id="cd02186">
    <property type="entry name" value="alpha_tubulin"/>
    <property type="match status" value="2"/>
</dbReference>
<dbReference type="InterPro" id="IPR018316">
    <property type="entry name" value="Tubulin/FtsZ_2-layer-sand-dom"/>
</dbReference>
<feature type="domain" description="Tubulin/FtsZ GTPase" evidence="11">
    <location>
        <begin position="62"/>
        <end position="259"/>
    </location>
</feature>
<dbReference type="AlphaFoldDB" id="A0AAD9DZI2"/>
<comment type="similarity">
    <text evidence="3">Belongs to the tubulin family.</text>
</comment>
<dbReference type="PRINTS" id="PR01162">
    <property type="entry name" value="ALPHATUBULIN"/>
</dbReference>
<reference evidence="13" key="1">
    <citation type="submission" date="2023-03" db="EMBL/GenBank/DDBJ databases">
        <title>Electrophorus voltai genome.</title>
        <authorList>
            <person name="Bian C."/>
        </authorList>
    </citation>
    <scope>NUCLEOTIDE SEQUENCE</scope>
    <source>
        <strain evidence="13">CB-2022</strain>
        <tissue evidence="13">Muscle</tissue>
    </source>
</reference>
<accession>A0AAD9DZI2</accession>
<dbReference type="Pfam" id="PF00091">
    <property type="entry name" value="Tubulin"/>
    <property type="match status" value="2"/>
</dbReference>
<comment type="caution">
    <text evidence="13">The sequence shown here is derived from an EMBL/GenBank/DDBJ whole genome shotgun (WGS) entry which is preliminary data.</text>
</comment>
<dbReference type="PRINTS" id="PR01161">
    <property type="entry name" value="TUBULIN"/>
</dbReference>
<dbReference type="GO" id="GO:0005874">
    <property type="term" value="C:microtubule"/>
    <property type="evidence" value="ECO:0007669"/>
    <property type="project" value="UniProtKB-KW"/>
</dbReference>
<evidence type="ECO:0000256" key="1">
    <source>
        <dbReference type="ARBA" id="ARBA00001946"/>
    </source>
</evidence>
<organism evidence="13 14">
    <name type="scientific">Electrophorus voltai</name>
    <dbReference type="NCBI Taxonomy" id="2609070"/>
    <lineage>
        <taxon>Eukaryota</taxon>
        <taxon>Metazoa</taxon>
        <taxon>Chordata</taxon>
        <taxon>Craniata</taxon>
        <taxon>Vertebrata</taxon>
        <taxon>Euteleostomi</taxon>
        <taxon>Actinopterygii</taxon>
        <taxon>Neopterygii</taxon>
        <taxon>Teleostei</taxon>
        <taxon>Ostariophysi</taxon>
        <taxon>Gymnotiformes</taxon>
        <taxon>Gymnotoidei</taxon>
        <taxon>Gymnotidae</taxon>
        <taxon>Electrophorus</taxon>
    </lineage>
</organism>
<dbReference type="InterPro" id="IPR017975">
    <property type="entry name" value="Tubulin_CS"/>
</dbReference>
<comment type="subcellular location">
    <subcellularLocation>
        <location evidence="2">Cytoplasm</location>
        <location evidence="2">Cytoskeleton</location>
    </subcellularLocation>
</comment>
<dbReference type="PROSITE" id="PS00227">
    <property type="entry name" value="TUBULIN"/>
    <property type="match status" value="2"/>
</dbReference>
<evidence type="ECO:0000313" key="13">
    <source>
        <dbReference type="EMBL" id="KAK1798813.1"/>
    </source>
</evidence>
<dbReference type="FunFam" id="3.30.1330.20:FF:000001">
    <property type="entry name" value="Tubulin alpha chain"/>
    <property type="match status" value="2"/>
</dbReference>
<dbReference type="InterPro" id="IPR036525">
    <property type="entry name" value="Tubulin/FtsZ_GTPase_sf"/>
</dbReference>
<evidence type="ECO:0000259" key="11">
    <source>
        <dbReference type="SMART" id="SM00864"/>
    </source>
</evidence>
<keyword evidence="8" id="KW-0342">GTP-binding</keyword>
<dbReference type="GO" id="GO:0007017">
    <property type="term" value="P:microtubule-based process"/>
    <property type="evidence" value="ECO:0007669"/>
    <property type="project" value="InterPro"/>
</dbReference>
<evidence type="ECO:0000313" key="14">
    <source>
        <dbReference type="Proteomes" id="UP001239994"/>
    </source>
</evidence>
<proteinExistence type="inferred from homology"/>
<evidence type="ECO:0000256" key="7">
    <source>
        <dbReference type="ARBA" id="ARBA00022801"/>
    </source>
</evidence>
<feature type="domain" description="Tubulin/FtsZ 2-layer sandwich" evidence="12">
    <location>
        <begin position="694"/>
        <end position="839"/>
    </location>
</feature>
<dbReference type="SMART" id="SM00865">
    <property type="entry name" value="Tubulin_C"/>
    <property type="match status" value="2"/>
</dbReference>
<protein>
    <recommendedName>
        <fullName evidence="15">Tubulin alpha chain</fullName>
    </recommendedName>
</protein>
<keyword evidence="5" id="KW-0493">Microtubule</keyword>
<dbReference type="GO" id="GO:0005200">
    <property type="term" value="F:structural constituent of cytoskeleton"/>
    <property type="evidence" value="ECO:0007669"/>
    <property type="project" value="InterPro"/>
</dbReference>
<evidence type="ECO:0000256" key="4">
    <source>
        <dbReference type="ARBA" id="ARBA00022490"/>
    </source>
</evidence>
<dbReference type="SMART" id="SM00864">
    <property type="entry name" value="Tubulin"/>
    <property type="match status" value="2"/>
</dbReference>
<evidence type="ECO:0008006" key="15">
    <source>
        <dbReference type="Google" id="ProtNLM"/>
    </source>
</evidence>
<sequence>MCEVIYEALSNSPQRECISVHVGQAGVQMGNACWELYCLEHGIQPDGQMPSDKTIGGGDDSFNTFFSETGAGKHVPRAVFVDLEPTVIDEVRTGTYRQLFHPEQLITGKEDAANNYARGHYTIGKEIIDLVLDRTRKLADQCTGLQGFLIFHSFGGGTGSGFTSLLMERLSVDYGKKSKLEFAIYPAPQVSTAVVEPYNSILTTHTTLEHSDCAFMVDNEAIYDICRRNLDIERPTYTNLNRLIGQIVSSITASLRFDGALNVDLTEFQTNLVPYPRIHFPLATYAPVISAEKAYHEQLSVAEITNACFEPANQMVKCDPRHGKYMACCLLYRGDVVPKDVNSAIATIKTKRTIQFVDWCPTGFKVGINYQPPTVVPGGDLAKVQRAVCMLSNTTAIAEAWARLDHKFDLMYAKRAFVHWYVGEGMEEGEFSEAREDMAALEKDYEERECISVHVGQAGAQMGNACWELYCLEHGIQPDGQMPSDKTIGGGDDSFNTFFSETGAGKHVPRAVFVDLEPTVIDEVRTGTYRQLFHPEQLITGKEDAANNYARGHYTIGKEIIDLVLDRTRKLADQCTGLQGFLIFHSFGGGTGSGFTSLLMERLSVDYGKKSKLEFAVYPAPQVSTAVVEPYNSILTTHTTLEHSDCAFMVDNEAIYDICRRNLDIERPTYTNLNRLIGQIVSSITASLRFDGALNVDLTEFQTNLVPYPRIHFPLATYAPVISAEKAYHEQLSVADITNACFEPANQMVKCDPRHGKYMACCLLYRGDVVPKDVNSAIATIKTKRTIQFVDWCPTGFKVGINYQPPTVVPGGDLAKVQRAVCMLSNTTAIAEAWARLDHKFDLMYAKRAFVHWYVGEGMEEGEFSEAREDMAALEKDYEEVGTDSIGDEGEEGEEY</sequence>
<evidence type="ECO:0000256" key="5">
    <source>
        <dbReference type="ARBA" id="ARBA00022701"/>
    </source>
</evidence>
<dbReference type="SUPFAM" id="SSF55307">
    <property type="entry name" value="Tubulin C-terminal domain-like"/>
    <property type="match status" value="2"/>
</dbReference>
<dbReference type="FunFam" id="1.10.287.600:FF:000005">
    <property type="entry name" value="Tubulin alpha chain"/>
    <property type="match status" value="2"/>
</dbReference>
<evidence type="ECO:0000256" key="6">
    <source>
        <dbReference type="ARBA" id="ARBA00022741"/>
    </source>
</evidence>
<keyword evidence="14" id="KW-1185">Reference proteome</keyword>
<dbReference type="InterPro" id="IPR037103">
    <property type="entry name" value="Tubulin/FtsZ-like_C"/>
</dbReference>
<comment type="cofactor">
    <cofactor evidence="1">
        <name>Mg(2+)</name>
        <dbReference type="ChEBI" id="CHEBI:18420"/>
    </cofactor>
</comment>
<dbReference type="EMBL" id="JAROKS010000012">
    <property type="protein sequence ID" value="KAK1798813.1"/>
    <property type="molecule type" value="Genomic_DNA"/>
</dbReference>
<evidence type="ECO:0000256" key="3">
    <source>
        <dbReference type="ARBA" id="ARBA00009636"/>
    </source>
</evidence>
<evidence type="ECO:0000256" key="8">
    <source>
        <dbReference type="ARBA" id="ARBA00023134"/>
    </source>
</evidence>
<dbReference type="Gene3D" id="3.30.1330.20">
    <property type="entry name" value="Tubulin/FtsZ, C-terminal domain"/>
    <property type="match status" value="2"/>
</dbReference>
<name>A0AAD9DZI2_9TELE</name>
<dbReference type="InterPro" id="IPR023123">
    <property type="entry name" value="Tubulin_C"/>
</dbReference>
<dbReference type="InterPro" id="IPR000217">
    <property type="entry name" value="Tubulin"/>
</dbReference>
<feature type="domain" description="Tubulin/FtsZ GTPase" evidence="11">
    <location>
        <begin position="495"/>
        <end position="692"/>
    </location>
</feature>
<dbReference type="GO" id="GO:0016787">
    <property type="term" value="F:hydrolase activity"/>
    <property type="evidence" value="ECO:0007669"/>
    <property type="project" value="UniProtKB-KW"/>
</dbReference>
<gene>
    <name evidence="13" type="ORF">P4O66_007098</name>
</gene>
<dbReference type="FunFam" id="3.40.50.1440:FF:000002">
    <property type="entry name" value="Tubulin alpha chain"/>
    <property type="match status" value="2"/>
</dbReference>
<dbReference type="GO" id="GO:0005525">
    <property type="term" value="F:GTP binding"/>
    <property type="evidence" value="ECO:0007669"/>
    <property type="project" value="UniProtKB-KW"/>
</dbReference>
<evidence type="ECO:0000259" key="12">
    <source>
        <dbReference type="SMART" id="SM00865"/>
    </source>
</evidence>
<keyword evidence="4" id="KW-0963">Cytoplasm</keyword>
<keyword evidence="6" id="KW-0547">Nucleotide-binding</keyword>
<dbReference type="InterPro" id="IPR003008">
    <property type="entry name" value="Tubulin_FtsZ_GTPase"/>
</dbReference>
<dbReference type="Proteomes" id="UP001239994">
    <property type="component" value="Unassembled WGS sequence"/>
</dbReference>
<evidence type="ECO:0000256" key="2">
    <source>
        <dbReference type="ARBA" id="ARBA00004245"/>
    </source>
</evidence>
<dbReference type="InterPro" id="IPR002452">
    <property type="entry name" value="Alpha_tubulin"/>
</dbReference>